<evidence type="ECO:0000259" key="1">
    <source>
        <dbReference type="Pfam" id="PF25198"/>
    </source>
</evidence>
<dbReference type="InterPro" id="IPR057336">
    <property type="entry name" value="GerAC_N"/>
</dbReference>
<protein>
    <submittedName>
        <fullName evidence="2">Germination, Ger(X)C family domain protein</fullName>
    </submittedName>
</protein>
<dbReference type="AlphaFoldDB" id="A0A090Z5A5"/>
<feature type="domain" description="Spore germination protein N-terminal" evidence="1">
    <location>
        <begin position="23"/>
        <end position="66"/>
    </location>
</feature>
<dbReference type="Pfam" id="PF25198">
    <property type="entry name" value="Spore_GerAC_N"/>
    <property type="match status" value="1"/>
</dbReference>
<dbReference type="Proteomes" id="UP000029278">
    <property type="component" value="Unassembled WGS sequence"/>
</dbReference>
<dbReference type="HOGENOM" id="CLU_2808347_0_0_9"/>
<evidence type="ECO:0000313" key="3">
    <source>
        <dbReference type="Proteomes" id="UP000029278"/>
    </source>
</evidence>
<keyword evidence="3" id="KW-1185">Reference proteome</keyword>
<sequence>MVIQRLLPFAACAAFLSLTGCWDGEEVNGLAIVTSAGFDRTEDGAVELTLEIAAPKQEESGGKSSGG</sequence>
<organism evidence="2 3">
    <name type="scientific">Paenibacillus macerans</name>
    <name type="common">Bacillus macerans</name>
    <dbReference type="NCBI Taxonomy" id="44252"/>
    <lineage>
        <taxon>Bacteria</taxon>
        <taxon>Bacillati</taxon>
        <taxon>Bacillota</taxon>
        <taxon>Bacilli</taxon>
        <taxon>Bacillales</taxon>
        <taxon>Paenibacillaceae</taxon>
        <taxon>Paenibacillus</taxon>
    </lineage>
</organism>
<dbReference type="STRING" id="44252.DJ90_297"/>
<dbReference type="PATRIC" id="fig|44252.3.peg.4568"/>
<name>A0A090Z5A5_PAEMA</name>
<reference evidence="2 3" key="1">
    <citation type="submission" date="2014-04" db="EMBL/GenBank/DDBJ databases">
        <authorList>
            <person name="Bishop-Lilly K.A."/>
            <person name="Broomall S.M."/>
            <person name="Chain P.S."/>
            <person name="Chertkov O."/>
            <person name="Coyne S.R."/>
            <person name="Daligault H.E."/>
            <person name="Davenport K.W."/>
            <person name="Erkkila T."/>
            <person name="Frey K.G."/>
            <person name="Gibbons H.S."/>
            <person name="Gu W."/>
            <person name="Jaissle J."/>
            <person name="Johnson S.L."/>
            <person name="Koroleva G.I."/>
            <person name="Ladner J.T."/>
            <person name="Lo C.-C."/>
            <person name="Minogue T.D."/>
            <person name="Munk C."/>
            <person name="Palacios G.F."/>
            <person name="Redden C.L."/>
            <person name="Rosenzweig C.N."/>
            <person name="Scholz M.B."/>
            <person name="Teshima H."/>
            <person name="Xu Y."/>
        </authorList>
    </citation>
    <scope>NUCLEOTIDE SEQUENCE [LARGE SCALE GENOMIC DNA]</scope>
    <source>
        <strain evidence="2 3">8244</strain>
    </source>
</reference>
<dbReference type="PROSITE" id="PS51257">
    <property type="entry name" value="PROKAR_LIPOPROTEIN"/>
    <property type="match status" value="1"/>
</dbReference>
<comment type="caution">
    <text evidence="2">The sequence shown here is derived from an EMBL/GenBank/DDBJ whole genome shotgun (WGS) entry which is preliminary data.</text>
</comment>
<gene>
    <name evidence="2" type="ORF">DJ90_297</name>
</gene>
<accession>A0A090Z5A5</accession>
<proteinExistence type="predicted"/>
<evidence type="ECO:0000313" key="2">
    <source>
        <dbReference type="EMBL" id="KFN05827.1"/>
    </source>
</evidence>
<dbReference type="EMBL" id="JMQA01000038">
    <property type="protein sequence ID" value="KFN05827.1"/>
    <property type="molecule type" value="Genomic_DNA"/>
</dbReference>